<name>A0A6N4Q3Y9_9LEPT</name>
<keyword evidence="2" id="KW-1185">Reference proteome</keyword>
<organism evidence="1 2">
    <name type="scientific">Leptospira kanakyensis</name>
    <dbReference type="NCBI Taxonomy" id="2484968"/>
    <lineage>
        <taxon>Bacteria</taxon>
        <taxon>Pseudomonadati</taxon>
        <taxon>Spirochaetota</taxon>
        <taxon>Spirochaetia</taxon>
        <taxon>Leptospirales</taxon>
        <taxon>Leptospiraceae</taxon>
        <taxon>Leptospira</taxon>
    </lineage>
</organism>
<dbReference type="Pfam" id="PF05045">
    <property type="entry name" value="RgpF"/>
    <property type="match status" value="1"/>
</dbReference>
<dbReference type="RefSeq" id="WP_135632084.1">
    <property type="nucleotide sequence ID" value="NZ_RQFE01000011.1"/>
</dbReference>
<reference evidence="1" key="1">
    <citation type="journal article" date="2019" name="PLoS Negl. Trop. Dis.">
        <title>Revisiting the worldwide diversity of Leptospira species in the environment.</title>
        <authorList>
            <person name="Vincent A.T."/>
            <person name="Schiettekatte O."/>
            <person name="Bourhy P."/>
            <person name="Veyrier F.J."/>
            <person name="Picardeau M."/>
        </authorList>
    </citation>
    <scope>NUCLEOTIDE SEQUENCE [LARGE SCALE GENOMIC DNA]</scope>
    <source>
        <strain evidence="1">201800293</strain>
    </source>
</reference>
<proteinExistence type="predicted"/>
<dbReference type="EMBL" id="RQFF01000013">
    <property type="protein sequence ID" value="TGK72904.1"/>
    <property type="molecule type" value="Genomic_DNA"/>
</dbReference>
<comment type="caution">
    <text evidence="1">The sequence shown here is derived from an EMBL/GenBank/DDBJ whole genome shotgun (WGS) entry which is preliminary data.</text>
</comment>
<protein>
    <submittedName>
        <fullName evidence="1">Uncharacterized protein</fullName>
    </submittedName>
</protein>
<dbReference type="OrthoDB" id="9815339at2"/>
<dbReference type="Proteomes" id="UP000297239">
    <property type="component" value="Unassembled WGS sequence"/>
</dbReference>
<evidence type="ECO:0000313" key="1">
    <source>
        <dbReference type="EMBL" id="TGK72904.1"/>
    </source>
</evidence>
<dbReference type="InterPro" id="IPR007739">
    <property type="entry name" value="RgpF"/>
</dbReference>
<sequence length="309" mass="36680">MLKIEKKKPNVRFKEFLLKILFPLFKTKLFQFIFLSKKTEIFINQTFHEKQNDRLVLFSTFNLKGQITKNLKFYLKSLSDLGSDIVLVDTSPISIADEIKSIQPYIKHYIWRENVGYDFGSWKTGLLETNRWEEYNQIVFTNDSIYGPLFSLKPIFDKFTNSSYDVWGLTDSYEFEHHIMSYFLVFQNRVLSSDSFKRFWTELRHYPTRLKKFLILAYEIGGSKYWIQNGFKVGALVEYQKLDQNIDSSFYINPTHVHWDTIVKNHGFPFIKRDLAKTLIANGLSNDLENLLETNQYYHLDNIDLISKS</sequence>
<gene>
    <name evidence="1" type="ORF">EHQ18_03425</name>
</gene>
<dbReference type="AlphaFoldDB" id="A0A6N4Q3Y9"/>
<accession>A0A6N4Q3Y9</accession>
<evidence type="ECO:0000313" key="2">
    <source>
        <dbReference type="Proteomes" id="UP000297239"/>
    </source>
</evidence>